<feature type="region of interest" description="Disordered" evidence="1">
    <location>
        <begin position="280"/>
        <end position="309"/>
    </location>
</feature>
<feature type="transmembrane region" description="Helical" evidence="2">
    <location>
        <begin position="24"/>
        <end position="44"/>
    </location>
</feature>
<evidence type="ECO:0000313" key="4">
    <source>
        <dbReference type="Proteomes" id="UP000324832"/>
    </source>
</evidence>
<proteinExistence type="predicted"/>
<evidence type="ECO:0000256" key="1">
    <source>
        <dbReference type="SAM" id="MobiDB-lite"/>
    </source>
</evidence>
<evidence type="ECO:0000256" key="2">
    <source>
        <dbReference type="SAM" id="Phobius"/>
    </source>
</evidence>
<evidence type="ECO:0000313" key="3">
    <source>
        <dbReference type="EMBL" id="VVC94828.1"/>
    </source>
</evidence>
<gene>
    <name evidence="3" type="ORF">LSINAPIS_LOCUS6685</name>
</gene>
<dbReference type="EMBL" id="FZQP02002126">
    <property type="protein sequence ID" value="VVC94828.1"/>
    <property type="molecule type" value="Genomic_DNA"/>
</dbReference>
<keyword evidence="2" id="KW-0472">Membrane</keyword>
<dbReference type="Proteomes" id="UP000324832">
    <property type="component" value="Unassembled WGS sequence"/>
</dbReference>
<feature type="transmembrane region" description="Helical" evidence="2">
    <location>
        <begin position="238"/>
        <end position="257"/>
    </location>
</feature>
<protein>
    <submittedName>
        <fullName evidence="3">Uncharacterized protein</fullName>
    </submittedName>
</protein>
<feature type="transmembrane region" description="Helical" evidence="2">
    <location>
        <begin position="165"/>
        <end position="186"/>
    </location>
</feature>
<keyword evidence="4" id="KW-1185">Reference proteome</keyword>
<organism evidence="3 4">
    <name type="scientific">Leptidea sinapis</name>
    <dbReference type="NCBI Taxonomy" id="189913"/>
    <lineage>
        <taxon>Eukaryota</taxon>
        <taxon>Metazoa</taxon>
        <taxon>Ecdysozoa</taxon>
        <taxon>Arthropoda</taxon>
        <taxon>Hexapoda</taxon>
        <taxon>Insecta</taxon>
        <taxon>Pterygota</taxon>
        <taxon>Neoptera</taxon>
        <taxon>Endopterygota</taxon>
        <taxon>Lepidoptera</taxon>
        <taxon>Glossata</taxon>
        <taxon>Ditrysia</taxon>
        <taxon>Papilionoidea</taxon>
        <taxon>Pieridae</taxon>
        <taxon>Dismorphiinae</taxon>
        <taxon>Leptidea</taxon>
    </lineage>
</organism>
<sequence>MTVLLYEYFQLEERAARHLRVWKAWHLIIFALAAIFGVLNYLLLLNTMQLVDNHCVLFPRELAFKTIDVPTLAASTNTQSLYNDTAQDAHEESSDSSSNLKLDIVTDDEKRTVLDTTRSLFGTDSDCDYAEYIPIISFIMAIIWSTMFTMCPGGGHSRSGLQQPWTILPPALIFSIIMVGLTGHSFTTTNKGIDGFCAAFYNITNSTTCSSVEPYLESSWSGPWGFGSRTAATRAASAGTWASWACAFALFMARCLVAPDFDMKRTGAYLHDPEKKLTPYLKKSRRQKPAKSPTTRDSTSVRSEPTGTTELVTVSIEQGQDTAPTSLQTTPAKITFKENIEMVSAPSNGSIL</sequence>
<feature type="transmembrane region" description="Helical" evidence="2">
    <location>
        <begin position="132"/>
        <end position="153"/>
    </location>
</feature>
<feature type="compositionally biased region" description="Polar residues" evidence="1">
    <location>
        <begin position="292"/>
        <end position="309"/>
    </location>
</feature>
<name>A0A5E4QAN9_9NEOP</name>
<keyword evidence="2" id="KW-1133">Transmembrane helix</keyword>
<reference evidence="3 4" key="1">
    <citation type="submission" date="2017-07" db="EMBL/GenBank/DDBJ databases">
        <authorList>
            <person name="Talla V."/>
            <person name="Backstrom N."/>
        </authorList>
    </citation>
    <scope>NUCLEOTIDE SEQUENCE [LARGE SCALE GENOMIC DNA]</scope>
</reference>
<accession>A0A5E4QAN9</accession>
<keyword evidence="2" id="KW-0812">Transmembrane</keyword>
<dbReference type="AlphaFoldDB" id="A0A5E4QAN9"/>